<feature type="transmembrane region" description="Helical" evidence="2">
    <location>
        <begin position="250"/>
        <end position="269"/>
    </location>
</feature>
<organism evidence="3">
    <name type="scientific">Chromera velia CCMP2878</name>
    <dbReference type="NCBI Taxonomy" id="1169474"/>
    <lineage>
        <taxon>Eukaryota</taxon>
        <taxon>Sar</taxon>
        <taxon>Alveolata</taxon>
        <taxon>Colpodellida</taxon>
        <taxon>Chromeraceae</taxon>
        <taxon>Chromera</taxon>
    </lineage>
</organism>
<evidence type="ECO:0008006" key="4">
    <source>
        <dbReference type="Google" id="ProtNLM"/>
    </source>
</evidence>
<feature type="compositionally biased region" description="Basic and acidic residues" evidence="1">
    <location>
        <begin position="591"/>
        <end position="608"/>
    </location>
</feature>
<keyword evidence="2" id="KW-0812">Transmembrane</keyword>
<name>A0A0G4FCX5_9ALVE</name>
<evidence type="ECO:0000256" key="2">
    <source>
        <dbReference type="SAM" id="Phobius"/>
    </source>
</evidence>
<accession>A0A0G4FCX5</accession>
<evidence type="ECO:0000256" key="1">
    <source>
        <dbReference type="SAM" id="MobiDB-lite"/>
    </source>
</evidence>
<protein>
    <recommendedName>
        <fullName evidence="4">Transmembrane protein</fullName>
    </recommendedName>
</protein>
<keyword evidence="2" id="KW-0472">Membrane</keyword>
<feature type="transmembrane region" description="Helical" evidence="2">
    <location>
        <begin position="56"/>
        <end position="82"/>
    </location>
</feature>
<sequence>MSGEVLGGTEVVGDLPQQSLRQRNTKKLIEPDTDAHPVVNLAAEQPEPLARSFRDVILSVAQVSCAYLCVYGFVTLFLEFLGKNLGLSAFLLWTHPDSLHLQKAYAISSLILLIMAGMDLFPLIFGDLSVQAATRSRKTNPSLFHLVNYSKDCTAGLFVMKTFAAVTNGILCTNLLPVQIDAASVSPSELQELRSVDVQHLLRRFVSPVRTAEWVVSGVASMFLLGRLLSARGGSKLFLRQKRTSRMLGAGVLAITLAPVLLHLSALFSSTVHRAVLGALHMVLVILLFFAISTLDGHYRSQCRQLAFSGNLDVKTGSSVLKLSRLQLAFFWLAPVACLLRGLVVLGAHVLTDGASENSEVMERGAFAAVVVEQAVLSILDVALRGAQSFLLTAFRNDLQDAIHQCAFSADQAARRPGGSAFPSLDIAGAGGARATTVHHPVSRDRLWGSQGIVLGSGMVLDGDRSTTDRSSEDIGRRAATFHGVGTSISPPRGGVQQDVAVGGLERAGMNLHDQSAAGRLPSRPSSHEGEDESAYADIPMMVTPDSKMRREMLEVHRRNILLKREKQRRESLSQSSQSSSRNTPAVPSAEEERKEDKPSASAQKEDSTVPSPDLPPTSTVAPLPSPPPAQQSEVTRPSSHFTAPPILIKLPGGATSGPPSNASHRNRIAAKQQTTLGGRVSSTPNNSAAVLPPIPEEHMVSSTPPSPSAADSEDCIVRRFKSPPFLFPGVLTIDETGEGGRLPMDVQPPLFVAGGVEVRLSPALGMNRAQGGNGRLPHAKRLIEKVQAHAQTSVEGGQQEGTGGDRKRGATVPPRGPSLLSLGGCPEPPSAEGSAGAGKTGQSGADSFLFQRALTVKIAKAAACSEECPPLASNNLCHPSSSKEQQGKGVSRLQPPPFSYEKKAEEKEKEPWGVAFAVCQMKAASMIKRRCAEMERDLEDEEDGEMEEKQAGSGSVEERKPLSAPSCPPLTMARFGGRRMVPSDVFAFAAFLQGDRFPSLPLGVPEVPTAG</sequence>
<feature type="transmembrane region" description="Helical" evidence="2">
    <location>
        <begin position="328"/>
        <end position="351"/>
    </location>
</feature>
<feature type="transmembrane region" description="Helical" evidence="2">
    <location>
        <begin position="103"/>
        <end position="125"/>
    </location>
</feature>
<evidence type="ECO:0000313" key="3">
    <source>
        <dbReference type="EMBL" id="CEM10625.1"/>
    </source>
</evidence>
<feature type="region of interest" description="Disordered" evidence="1">
    <location>
        <begin position="936"/>
        <end position="968"/>
    </location>
</feature>
<dbReference type="EMBL" id="CDMZ01000269">
    <property type="protein sequence ID" value="CEM10625.1"/>
    <property type="molecule type" value="Genomic_DNA"/>
</dbReference>
<feature type="region of interest" description="Disordered" evidence="1">
    <location>
        <begin position="515"/>
        <end position="544"/>
    </location>
</feature>
<feature type="region of interest" description="Disordered" evidence="1">
    <location>
        <begin position="790"/>
        <end position="844"/>
    </location>
</feature>
<dbReference type="AlphaFoldDB" id="A0A0G4FCX5"/>
<gene>
    <name evidence="3" type="ORF">Cvel_16259</name>
</gene>
<feature type="region of interest" description="Disordered" evidence="1">
    <location>
        <begin position="874"/>
        <end position="906"/>
    </location>
</feature>
<proteinExistence type="predicted"/>
<feature type="compositionally biased region" description="Acidic residues" evidence="1">
    <location>
        <begin position="937"/>
        <end position="947"/>
    </location>
</feature>
<feature type="compositionally biased region" description="Basic and acidic residues" evidence="1">
    <location>
        <begin position="558"/>
        <end position="572"/>
    </location>
</feature>
<feature type="transmembrane region" description="Helical" evidence="2">
    <location>
        <begin position="275"/>
        <end position="295"/>
    </location>
</feature>
<dbReference type="VEuPathDB" id="CryptoDB:Cvel_16259"/>
<feature type="compositionally biased region" description="Low complexity" evidence="1">
    <location>
        <begin position="573"/>
        <end position="582"/>
    </location>
</feature>
<feature type="compositionally biased region" description="Polar residues" evidence="1">
    <location>
        <begin position="631"/>
        <end position="642"/>
    </location>
</feature>
<feature type="region of interest" description="Disordered" evidence="1">
    <location>
        <begin position="558"/>
        <end position="665"/>
    </location>
</feature>
<keyword evidence="2" id="KW-1133">Transmembrane helix</keyword>
<feature type="compositionally biased region" description="Polar residues" evidence="1">
    <location>
        <begin position="874"/>
        <end position="885"/>
    </location>
</feature>
<reference evidence="3" key="1">
    <citation type="submission" date="2014-11" db="EMBL/GenBank/DDBJ databases">
        <authorList>
            <person name="Otto D Thomas"/>
            <person name="Naeem Raeece"/>
        </authorList>
    </citation>
    <scope>NUCLEOTIDE SEQUENCE</scope>
</reference>